<evidence type="ECO:0000256" key="4">
    <source>
        <dbReference type="ARBA" id="ARBA00022755"/>
    </source>
</evidence>
<evidence type="ECO:0000256" key="2">
    <source>
        <dbReference type="ARBA" id="ARBA00022741"/>
    </source>
</evidence>
<dbReference type="GO" id="GO:0005524">
    <property type="term" value="F:ATP binding"/>
    <property type="evidence" value="ECO:0007669"/>
    <property type="project" value="UniProtKB-UniRule"/>
</dbReference>
<comment type="caution">
    <text evidence="8">The sequence shown here is derived from an EMBL/GenBank/DDBJ whole genome shotgun (WGS) entry which is preliminary data.</text>
</comment>
<protein>
    <submittedName>
        <fullName evidence="8">GMP synthase</fullName>
    </submittedName>
</protein>
<keyword evidence="5 6" id="KW-0067">ATP-binding</keyword>
<dbReference type="GO" id="GO:0005829">
    <property type="term" value="C:cytosol"/>
    <property type="evidence" value="ECO:0007669"/>
    <property type="project" value="TreeGrafter"/>
</dbReference>
<evidence type="ECO:0000256" key="5">
    <source>
        <dbReference type="ARBA" id="ARBA00022840"/>
    </source>
</evidence>
<sequence length="367" mass="41455">MPCTTQLKDVKFKPKGIILSGSPYSVHDKDSPHADPGRIYFYITSVRRLSRLAGIGMVKMAKIRGENASADALFEGLGDEMQVCGCRTVASCTGRWLSSLERKLHGFERYVARPCNRCRKWGVDSTVAAKLMHEAIGDSLIAFRFGKSLRWLTLVRFHAIMVDNGVLRLNEVNEMLNKNLGVILTDVDASELFLSRLEDIEDPEQRRKIISDPFINVFEAVAAEEERKNGAAAKRRVEWLLQGTLYPNVIESTIKTHRNVGGLLKDMKLKLIEPLRELFEGDIHEVRVLDRLLAIPAPLVRRHPFSRPRPHYPNPGTVTREQVIILQQADNIYIDKIRKAAVGAMSDARTYEQATTTCLSILAFSRF</sequence>
<organism evidence="8 9">
    <name type="scientific">Mycena venus</name>
    <dbReference type="NCBI Taxonomy" id="2733690"/>
    <lineage>
        <taxon>Eukaryota</taxon>
        <taxon>Fungi</taxon>
        <taxon>Dikarya</taxon>
        <taxon>Basidiomycota</taxon>
        <taxon>Agaricomycotina</taxon>
        <taxon>Agaricomycetes</taxon>
        <taxon>Agaricomycetidae</taxon>
        <taxon>Agaricales</taxon>
        <taxon>Marasmiineae</taxon>
        <taxon>Mycenaceae</taxon>
        <taxon>Mycena</taxon>
    </lineage>
</organism>
<dbReference type="SUPFAM" id="SSF52402">
    <property type="entry name" value="Adenine nucleotide alpha hydrolases-like"/>
    <property type="match status" value="1"/>
</dbReference>
<name>A0A8H7CIY7_9AGAR</name>
<evidence type="ECO:0000256" key="6">
    <source>
        <dbReference type="PROSITE-ProRule" id="PRU00886"/>
    </source>
</evidence>
<evidence type="ECO:0000259" key="7">
    <source>
        <dbReference type="PROSITE" id="PS51553"/>
    </source>
</evidence>
<dbReference type="PANTHER" id="PTHR11922">
    <property type="entry name" value="GMP SYNTHASE-RELATED"/>
    <property type="match status" value="1"/>
</dbReference>
<evidence type="ECO:0000256" key="1">
    <source>
        <dbReference type="ARBA" id="ARBA00022598"/>
    </source>
</evidence>
<dbReference type="AlphaFoldDB" id="A0A8H7CIY7"/>
<keyword evidence="4 6" id="KW-0658">Purine biosynthesis</keyword>
<dbReference type="PANTHER" id="PTHR11922:SF2">
    <property type="entry name" value="GMP SYNTHASE [GLUTAMINE-HYDROLYZING]"/>
    <property type="match status" value="1"/>
</dbReference>
<dbReference type="Gene3D" id="3.40.50.620">
    <property type="entry name" value="HUPs"/>
    <property type="match status" value="1"/>
</dbReference>
<evidence type="ECO:0000313" key="8">
    <source>
        <dbReference type="EMBL" id="KAF7337123.1"/>
    </source>
</evidence>
<dbReference type="InterPro" id="IPR014729">
    <property type="entry name" value="Rossmann-like_a/b/a_fold"/>
</dbReference>
<dbReference type="GO" id="GO:0003921">
    <property type="term" value="F:GMP synthase activity"/>
    <property type="evidence" value="ECO:0007669"/>
    <property type="project" value="InterPro"/>
</dbReference>
<dbReference type="PROSITE" id="PS51553">
    <property type="entry name" value="GMPS_ATP_PPASE"/>
    <property type="match status" value="1"/>
</dbReference>
<evidence type="ECO:0000256" key="3">
    <source>
        <dbReference type="ARBA" id="ARBA00022749"/>
    </source>
</evidence>
<keyword evidence="9" id="KW-1185">Reference proteome</keyword>
<keyword evidence="2 6" id="KW-0547">Nucleotide-binding</keyword>
<dbReference type="OrthoDB" id="1724632at2759"/>
<dbReference type="EMBL" id="JACAZI010000022">
    <property type="protein sequence ID" value="KAF7337123.1"/>
    <property type="molecule type" value="Genomic_DNA"/>
</dbReference>
<dbReference type="InterPro" id="IPR025777">
    <property type="entry name" value="GMPS_ATP_PPase_dom"/>
</dbReference>
<reference evidence="8" key="1">
    <citation type="submission" date="2020-05" db="EMBL/GenBank/DDBJ databases">
        <title>Mycena genomes resolve the evolution of fungal bioluminescence.</title>
        <authorList>
            <person name="Tsai I.J."/>
        </authorList>
    </citation>
    <scope>NUCLEOTIDE SEQUENCE</scope>
    <source>
        <strain evidence="8">CCC161011</strain>
    </source>
</reference>
<accession>A0A8H7CIY7</accession>
<keyword evidence="1" id="KW-0436">Ligase</keyword>
<evidence type="ECO:0000313" key="9">
    <source>
        <dbReference type="Proteomes" id="UP000620124"/>
    </source>
</evidence>
<dbReference type="Proteomes" id="UP000620124">
    <property type="component" value="Unassembled WGS sequence"/>
</dbReference>
<feature type="domain" description="GMPS ATP-PPase" evidence="7">
    <location>
        <begin position="87"/>
        <end position="302"/>
    </location>
</feature>
<keyword evidence="3 6" id="KW-0332">GMP biosynthesis</keyword>
<gene>
    <name evidence="8" type="ORF">MVEN_02150100</name>
</gene>
<feature type="binding site" evidence="6">
    <location>
        <begin position="120"/>
        <end position="126"/>
    </location>
    <ligand>
        <name>ATP</name>
        <dbReference type="ChEBI" id="CHEBI:30616"/>
    </ligand>
</feature>
<proteinExistence type="predicted"/>